<dbReference type="Gene3D" id="2.40.10.350">
    <property type="entry name" value="Rod shape-determining protein MreC, domain 2"/>
    <property type="match status" value="1"/>
</dbReference>
<dbReference type="PIRSF" id="PIRSF038471">
    <property type="entry name" value="MreC"/>
    <property type="match status" value="1"/>
</dbReference>
<sequence length="277" mass="30550">MESRNKFVLLVLSIISIILIGITSFNDSIISPLRQAVGIVLLPVQSGVNTAGRAIYDSIEEQRKIHSAITENIELNKKIDELTQENTRLMADSGELARLRELYKLDESYSDYTKVGARVVAKDSTKWFSTFTIDKGSDDGIAVDMNVIGYGGLIGIVTDVGKNYATVRSIIDDISRVSAMSLRTGSLCRVDGNLEQYNEGRLILKDVKSDADVNEGDMIVTSNVSTKYLPNILIGYARDLKDDSSRLTKSGYLIPVVNFDNISEVLVITKLKEVSDQ</sequence>
<organism evidence="9 10">
    <name type="scientific">Lachnoanaerobaculum saburreum DSM 3986</name>
    <dbReference type="NCBI Taxonomy" id="887325"/>
    <lineage>
        <taxon>Bacteria</taxon>
        <taxon>Bacillati</taxon>
        <taxon>Bacillota</taxon>
        <taxon>Clostridia</taxon>
        <taxon>Lachnospirales</taxon>
        <taxon>Lachnospiraceae</taxon>
        <taxon>Lachnoanaerobaculum</taxon>
    </lineage>
</organism>
<dbReference type="EMBL" id="AEPW01000055">
    <property type="protein sequence ID" value="EFU76714.1"/>
    <property type="molecule type" value="Genomic_DNA"/>
</dbReference>
<keyword evidence="3 5" id="KW-0133">Cell shape</keyword>
<evidence type="ECO:0000256" key="3">
    <source>
        <dbReference type="ARBA" id="ARBA00022960"/>
    </source>
</evidence>
<dbReference type="eggNOG" id="COG1792">
    <property type="taxonomic scope" value="Bacteria"/>
</dbReference>
<dbReference type="InterPro" id="IPR042177">
    <property type="entry name" value="Cell/Rod_1"/>
</dbReference>
<dbReference type="PANTHER" id="PTHR34138">
    <property type="entry name" value="CELL SHAPE-DETERMINING PROTEIN MREC"/>
    <property type="match status" value="1"/>
</dbReference>
<dbReference type="InterPro" id="IPR055342">
    <property type="entry name" value="MreC_beta-barrel_core"/>
</dbReference>
<dbReference type="InterPro" id="IPR042175">
    <property type="entry name" value="Cell/Rod_MreC_2"/>
</dbReference>
<reference evidence="9 10" key="1">
    <citation type="submission" date="2010-12" db="EMBL/GenBank/DDBJ databases">
        <authorList>
            <person name="Muzny D."/>
            <person name="Qin X."/>
            <person name="Deng J."/>
            <person name="Jiang H."/>
            <person name="Liu Y."/>
            <person name="Qu J."/>
            <person name="Song X.-Z."/>
            <person name="Zhang L."/>
            <person name="Thornton R."/>
            <person name="Coyle M."/>
            <person name="Francisco L."/>
            <person name="Jackson L."/>
            <person name="Javaid M."/>
            <person name="Korchina V."/>
            <person name="Kovar C."/>
            <person name="Mata R."/>
            <person name="Mathew T."/>
            <person name="Ngo R."/>
            <person name="Nguyen L."/>
            <person name="Nguyen N."/>
            <person name="Okwuonu G."/>
            <person name="Ongeri F."/>
            <person name="Pham C."/>
            <person name="Simmons D."/>
            <person name="Wilczek-Boney K."/>
            <person name="Hale W."/>
            <person name="Jakkamsetti A."/>
            <person name="Pham P."/>
            <person name="Ruth R."/>
            <person name="San Lucas F."/>
            <person name="Warren J."/>
            <person name="Zhang J."/>
            <person name="Zhao Z."/>
            <person name="Zhou C."/>
            <person name="Zhu D."/>
            <person name="Lee S."/>
            <person name="Bess C."/>
            <person name="Blankenburg K."/>
            <person name="Forbes L."/>
            <person name="Fu Q."/>
            <person name="Gubbala S."/>
            <person name="Hirani K."/>
            <person name="Jayaseelan J.C."/>
            <person name="Lara F."/>
            <person name="Munidasa M."/>
            <person name="Palculict T."/>
            <person name="Patil S."/>
            <person name="Pu L.-L."/>
            <person name="Saada N."/>
            <person name="Tang L."/>
            <person name="Weissenberger G."/>
            <person name="Zhu Y."/>
            <person name="Hemphill L."/>
            <person name="Shang Y."/>
            <person name="Youmans B."/>
            <person name="Ayvaz T."/>
            <person name="Ross M."/>
            <person name="Santibanez J."/>
            <person name="Aqrawi P."/>
            <person name="Gross S."/>
            <person name="Joshi V."/>
            <person name="Fowler G."/>
            <person name="Nazareth L."/>
            <person name="Reid J."/>
            <person name="Worley K."/>
            <person name="Petrosino J."/>
            <person name="Highlander S."/>
            <person name="Gibbs R."/>
        </authorList>
    </citation>
    <scope>NUCLEOTIDE SEQUENCE [LARGE SCALE GENOMIC DNA]</scope>
    <source>
        <strain evidence="9 10">DSM 3986</strain>
    </source>
</reference>
<accession>E6LN82</accession>
<dbReference type="PANTHER" id="PTHR34138:SF1">
    <property type="entry name" value="CELL SHAPE-DETERMINING PROTEIN MREC"/>
    <property type="match status" value="1"/>
</dbReference>
<comment type="function">
    <text evidence="5">Involved in formation and maintenance of cell shape.</text>
</comment>
<gene>
    <name evidence="9" type="primary">mreC</name>
    <name evidence="9" type="ORF">HMPREF0381_1417</name>
</gene>
<comment type="caution">
    <text evidence="9">The sequence shown here is derived from an EMBL/GenBank/DDBJ whole genome shotgun (WGS) entry which is preliminary data.</text>
</comment>
<evidence type="ECO:0000256" key="5">
    <source>
        <dbReference type="PIRNR" id="PIRNR038471"/>
    </source>
</evidence>
<evidence type="ECO:0000256" key="7">
    <source>
        <dbReference type="SAM" id="Phobius"/>
    </source>
</evidence>
<keyword evidence="7" id="KW-0812">Transmembrane</keyword>
<evidence type="ECO:0000256" key="6">
    <source>
        <dbReference type="SAM" id="Coils"/>
    </source>
</evidence>
<dbReference type="Gene3D" id="2.40.10.340">
    <property type="entry name" value="Rod shape-determining protein MreC, domain 1"/>
    <property type="match status" value="1"/>
</dbReference>
<evidence type="ECO:0000256" key="2">
    <source>
        <dbReference type="ARBA" id="ARBA00013855"/>
    </source>
</evidence>
<evidence type="ECO:0000313" key="10">
    <source>
        <dbReference type="Proteomes" id="UP000003434"/>
    </source>
</evidence>
<feature type="transmembrane region" description="Helical" evidence="7">
    <location>
        <begin position="7"/>
        <end position="25"/>
    </location>
</feature>
<proteinExistence type="inferred from homology"/>
<dbReference type="GO" id="GO:0008360">
    <property type="term" value="P:regulation of cell shape"/>
    <property type="evidence" value="ECO:0007669"/>
    <property type="project" value="UniProtKB-KW"/>
</dbReference>
<dbReference type="Pfam" id="PF04085">
    <property type="entry name" value="MreC"/>
    <property type="match status" value="1"/>
</dbReference>
<protein>
    <recommendedName>
        <fullName evidence="2 5">Cell shape-determining protein MreC</fullName>
    </recommendedName>
    <alternativeName>
        <fullName evidence="4 5">Cell shape protein MreC</fullName>
    </alternativeName>
</protein>
<keyword evidence="7" id="KW-1133">Transmembrane helix</keyword>
<feature type="coiled-coil region" evidence="6">
    <location>
        <begin position="65"/>
        <end position="92"/>
    </location>
</feature>
<dbReference type="GO" id="GO:0005886">
    <property type="term" value="C:plasma membrane"/>
    <property type="evidence" value="ECO:0007669"/>
    <property type="project" value="TreeGrafter"/>
</dbReference>
<dbReference type="RefSeq" id="WP_008751183.1">
    <property type="nucleotide sequence ID" value="NZ_GL622296.1"/>
</dbReference>
<evidence type="ECO:0000256" key="1">
    <source>
        <dbReference type="ARBA" id="ARBA00009369"/>
    </source>
</evidence>
<comment type="similarity">
    <text evidence="1 5">Belongs to the MreC family.</text>
</comment>
<dbReference type="Proteomes" id="UP000003434">
    <property type="component" value="Unassembled WGS sequence"/>
</dbReference>
<evidence type="ECO:0000313" key="9">
    <source>
        <dbReference type="EMBL" id="EFU76714.1"/>
    </source>
</evidence>
<keyword evidence="7" id="KW-0472">Membrane</keyword>
<keyword evidence="6" id="KW-0175">Coiled coil</keyword>
<dbReference type="HOGENOM" id="CLU_042663_1_2_9"/>
<dbReference type="InterPro" id="IPR007221">
    <property type="entry name" value="MreC"/>
</dbReference>
<feature type="domain" description="Rod shape-determining protein MreC beta-barrel core" evidence="8">
    <location>
        <begin position="119"/>
        <end position="268"/>
    </location>
</feature>
<name>E6LN82_9FIRM</name>
<evidence type="ECO:0000259" key="8">
    <source>
        <dbReference type="Pfam" id="PF04085"/>
    </source>
</evidence>
<dbReference type="NCBIfam" id="TIGR00219">
    <property type="entry name" value="mreC"/>
    <property type="match status" value="1"/>
</dbReference>
<evidence type="ECO:0000256" key="4">
    <source>
        <dbReference type="ARBA" id="ARBA00032089"/>
    </source>
</evidence>
<dbReference type="AlphaFoldDB" id="E6LN82"/>